<evidence type="ECO:0000313" key="12">
    <source>
        <dbReference type="EMBL" id="PWN38050.1"/>
    </source>
</evidence>
<feature type="compositionally biased region" description="Polar residues" evidence="9">
    <location>
        <begin position="78"/>
        <end position="89"/>
    </location>
</feature>
<evidence type="ECO:0000256" key="1">
    <source>
        <dbReference type="ARBA" id="ARBA00006271"/>
    </source>
</evidence>
<protein>
    <recommendedName>
        <fullName evidence="2 8">DNA mismatch repair protein MSH3</fullName>
    </recommendedName>
    <alternativeName>
        <fullName evidence="2 8">DNA mismatch repair protein MSH3</fullName>
    </alternativeName>
</protein>
<evidence type="ECO:0000256" key="3">
    <source>
        <dbReference type="ARBA" id="ARBA00022741"/>
    </source>
</evidence>
<dbReference type="InterPro" id="IPR036678">
    <property type="entry name" value="MutS_con_dom_sf"/>
</dbReference>
<dbReference type="InterPro" id="IPR045076">
    <property type="entry name" value="MutS"/>
</dbReference>
<evidence type="ECO:0000259" key="10">
    <source>
        <dbReference type="SMART" id="SM00533"/>
    </source>
</evidence>
<gene>
    <name evidence="12" type="ORF">FA14DRAFT_22472</name>
</gene>
<name>A0A316VKJ4_9BASI</name>
<dbReference type="InterPro" id="IPR007861">
    <property type="entry name" value="DNA_mismatch_repair_MutS_clamp"/>
</dbReference>
<evidence type="ECO:0000256" key="9">
    <source>
        <dbReference type="SAM" id="MobiDB-lite"/>
    </source>
</evidence>
<dbReference type="InParanoid" id="A0A316VKJ4"/>
<dbReference type="InterPro" id="IPR000432">
    <property type="entry name" value="DNA_mismatch_repair_MutS_C"/>
</dbReference>
<comment type="similarity">
    <text evidence="1">Belongs to the DNA mismatch repair MutS family.</text>
</comment>
<feature type="domain" description="DNA mismatch repair protein MutS core" evidence="10">
    <location>
        <begin position="290"/>
        <end position="630"/>
    </location>
</feature>
<evidence type="ECO:0000256" key="4">
    <source>
        <dbReference type="ARBA" id="ARBA00022840"/>
    </source>
</evidence>
<dbReference type="InterPro" id="IPR027417">
    <property type="entry name" value="P-loop_NTPase"/>
</dbReference>
<dbReference type="RefSeq" id="XP_025358352.1">
    <property type="nucleotide sequence ID" value="XM_025502034.1"/>
</dbReference>
<evidence type="ECO:0000313" key="13">
    <source>
        <dbReference type="Proteomes" id="UP000245771"/>
    </source>
</evidence>
<dbReference type="SMART" id="SM00534">
    <property type="entry name" value="MUTSac"/>
    <property type="match status" value="1"/>
</dbReference>
<dbReference type="PANTHER" id="PTHR11361:SF21">
    <property type="entry name" value="MUTS PROTEIN HOMOLOG 4"/>
    <property type="match status" value="1"/>
</dbReference>
<evidence type="ECO:0000256" key="5">
    <source>
        <dbReference type="ARBA" id="ARBA00023125"/>
    </source>
</evidence>
<keyword evidence="3" id="KW-0547">Nucleotide-binding</keyword>
<keyword evidence="4" id="KW-0067">ATP-binding</keyword>
<dbReference type="EMBL" id="KZ819602">
    <property type="protein sequence ID" value="PWN38050.1"/>
    <property type="molecule type" value="Genomic_DNA"/>
</dbReference>
<dbReference type="SUPFAM" id="SSF53150">
    <property type="entry name" value="DNA repair protein MutS, domain II"/>
    <property type="match status" value="1"/>
</dbReference>
<dbReference type="InterPro" id="IPR036187">
    <property type="entry name" value="DNA_mismatch_repair_MutS_sf"/>
</dbReference>
<dbReference type="Pfam" id="PF05192">
    <property type="entry name" value="MutS_III"/>
    <property type="match status" value="1"/>
</dbReference>
<accession>A0A316VKJ4</accession>
<feature type="compositionally biased region" description="Polar residues" evidence="9">
    <location>
        <begin position="1"/>
        <end position="35"/>
    </location>
</feature>
<dbReference type="Gene3D" id="1.10.1420.10">
    <property type="match status" value="2"/>
</dbReference>
<proteinExistence type="inferred from homology"/>
<dbReference type="STRING" id="1280837.A0A316VKJ4"/>
<dbReference type="InterPro" id="IPR007696">
    <property type="entry name" value="DNA_mismatch_repair_MutS_core"/>
</dbReference>
<dbReference type="InterPro" id="IPR017261">
    <property type="entry name" value="DNA_mismatch_repair_MutS/MSH"/>
</dbReference>
<evidence type="ECO:0000256" key="8">
    <source>
        <dbReference type="ARBA" id="ARBA00073774"/>
    </source>
</evidence>
<dbReference type="AlphaFoldDB" id="A0A316VKJ4"/>
<dbReference type="Gene3D" id="3.30.420.110">
    <property type="entry name" value="MutS, connector domain"/>
    <property type="match status" value="1"/>
</dbReference>
<dbReference type="PIRSF" id="PIRSF037677">
    <property type="entry name" value="DNA_mis_repair_Msh6"/>
    <property type="match status" value="1"/>
</dbReference>
<feature type="region of interest" description="Disordered" evidence="9">
    <location>
        <begin position="1"/>
        <end position="89"/>
    </location>
</feature>
<reference evidence="12 13" key="1">
    <citation type="journal article" date="2018" name="Mol. Biol. Evol.">
        <title>Broad Genomic Sampling Reveals a Smut Pathogenic Ancestry of the Fungal Clade Ustilaginomycotina.</title>
        <authorList>
            <person name="Kijpornyongpan T."/>
            <person name="Mondo S.J."/>
            <person name="Barry K."/>
            <person name="Sandor L."/>
            <person name="Lee J."/>
            <person name="Lipzen A."/>
            <person name="Pangilinan J."/>
            <person name="LaButti K."/>
            <person name="Hainaut M."/>
            <person name="Henrissat B."/>
            <person name="Grigoriev I.V."/>
            <person name="Spatafora J.W."/>
            <person name="Aime M.C."/>
        </authorList>
    </citation>
    <scope>NUCLEOTIDE SEQUENCE [LARGE SCALE GENOMIC DNA]</scope>
    <source>
        <strain evidence="12 13">MCA 3882</strain>
    </source>
</reference>
<evidence type="ECO:0000256" key="7">
    <source>
        <dbReference type="ARBA" id="ARBA00025902"/>
    </source>
</evidence>
<organism evidence="12 13">
    <name type="scientific">Meira miltonrushii</name>
    <dbReference type="NCBI Taxonomy" id="1280837"/>
    <lineage>
        <taxon>Eukaryota</taxon>
        <taxon>Fungi</taxon>
        <taxon>Dikarya</taxon>
        <taxon>Basidiomycota</taxon>
        <taxon>Ustilaginomycotina</taxon>
        <taxon>Exobasidiomycetes</taxon>
        <taxon>Exobasidiales</taxon>
        <taxon>Brachybasidiaceae</taxon>
        <taxon>Meira</taxon>
    </lineage>
</organism>
<comment type="subunit">
    <text evidence="7">Heterodimer consisting of MSH2-MSH3 (MutS beta). Forms a ternary complex with MutL alpha (MLH1-PMS1).</text>
</comment>
<evidence type="ECO:0000259" key="11">
    <source>
        <dbReference type="SMART" id="SM00534"/>
    </source>
</evidence>
<dbReference type="GeneID" id="37023815"/>
<keyword evidence="5" id="KW-0238">DNA-binding</keyword>
<dbReference type="GO" id="GO:0007131">
    <property type="term" value="P:reciprocal meiotic recombination"/>
    <property type="evidence" value="ECO:0007669"/>
    <property type="project" value="TreeGrafter"/>
</dbReference>
<dbReference type="GO" id="GO:0005524">
    <property type="term" value="F:ATP binding"/>
    <property type="evidence" value="ECO:0007669"/>
    <property type="project" value="UniProtKB-KW"/>
</dbReference>
<dbReference type="SUPFAM" id="SSF52540">
    <property type="entry name" value="P-loop containing nucleoside triphosphate hydrolases"/>
    <property type="match status" value="1"/>
</dbReference>
<feature type="domain" description="DNA mismatch repair proteins mutS family" evidence="11">
    <location>
        <begin position="646"/>
        <end position="837"/>
    </location>
</feature>
<sequence>MSRFTSPYQSSLPKRSKSILSDLSVNSDVSTQSFSIPGIRGPPSSLFSRLSSIRKQERPTEVPSSSPIRSSTPASSSVQDVQTSTNMLSNPEKPWICAISEGKSTGKELGIAMRNIETGHCFLSQFADTSMYGHLQHMLDTRPCSVVLLPSSQQAKKHFSIQTQMKEDPLRKMLKQSHDFFVADVPRRDFDQNLGLQHLDRLVSVASIDGQSSSARETVFPSVVTLAAVSQKYYALSAFSALVSYIEGSLSQHLEPHTVFIQYVPPEGTVLIDFHTAKDLELVRNAVNNKQMGSLMGILNFCSTRMGERLLRMNILQPLSDPNTVEFRLEAVQQLSLNAEHFYDLRQSLKPFSTNKIDFDKIIAQMLIPSKETVKGEARAVENMIKIIIQLWSSLMCFKGVHRLLHEMNIDAVLLQTIAPILSNQHLDTIIAKIEECIEMAVLNGTAKSNVASKNARLLSIKTGSNSVLDAARRTYTENTADALNLCNELKEKYQLPLKPVFLNGVSTGYGLEMASGNIKLQNLPREFITVSKKRNGKVISMTTVDLKKINQRIQDSSTEIFLISRDIVECLRLEILREVGNLYLASEAIALADVILSLTQYTKSGNNVRPSFGEKISITEGRHPLLSDSEAEGTVPNDTDLGQDKTFVLLNGPNNSGKTTYLKQVALLTIMAHVGCFVPAAYASILPVKQIFSRLSNRDEAEANLSTFASEMKTMAQIIESAGPESLVLIDELGRNTSTHEGIGMAHAISEVLICNRVPTIFATHFVQLNATLSPYPAVRVQQFSIEVNTSQAGDNLIFQHKLSAEGYECQHYGIALAKMCQLPQDILRDAEEIAKRLQKSQSTKEDEGENRTNEMMKRKDIISKVCHWFTYF</sequence>
<evidence type="ECO:0000256" key="2">
    <source>
        <dbReference type="ARBA" id="ARBA00022151"/>
    </source>
</evidence>
<dbReference type="Pfam" id="PF00488">
    <property type="entry name" value="MutS_V"/>
    <property type="match status" value="1"/>
</dbReference>
<keyword evidence="13" id="KW-1185">Reference proteome</keyword>
<dbReference type="Proteomes" id="UP000245771">
    <property type="component" value="Unassembled WGS sequence"/>
</dbReference>
<dbReference type="GO" id="GO:0006298">
    <property type="term" value="P:mismatch repair"/>
    <property type="evidence" value="ECO:0007669"/>
    <property type="project" value="InterPro"/>
</dbReference>
<dbReference type="SMART" id="SM00533">
    <property type="entry name" value="MUTSd"/>
    <property type="match status" value="1"/>
</dbReference>
<dbReference type="PANTHER" id="PTHR11361">
    <property type="entry name" value="DNA MISMATCH REPAIR PROTEIN MUTS FAMILY MEMBER"/>
    <property type="match status" value="1"/>
</dbReference>
<dbReference type="SUPFAM" id="SSF48334">
    <property type="entry name" value="DNA repair protein MutS, domain III"/>
    <property type="match status" value="1"/>
</dbReference>
<feature type="compositionally biased region" description="Low complexity" evidence="9">
    <location>
        <begin position="63"/>
        <end position="77"/>
    </location>
</feature>
<dbReference type="GO" id="GO:0005634">
    <property type="term" value="C:nucleus"/>
    <property type="evidence" value="ECO:0007669"/>
    <property type="project" value="TreeGrafter"/>
</dbReference>
<dbReference type="GO" id="GO:0030983">
    <property type="term" value="F:mismatched DNA binding"/>
    <property type="evidence" value="ECO:0007669"/>
    <property type="project" value="InterPro"/>
</dbReference>
<keyword evidence="6" id="KW-0469">Meiosis</keyword>
<dbReference type="Pfam" id="PF05190">
    <property type="entry name" value="MutS_IV"/>
    <property type="match status" value="1"/>
</dbReference>
<evidence type="ECO:0000256" key="6">
    <source>
        <dbReference type="ARBA" id="ARBA00023254"/>
    </source>
</evidence>
<dbReference type="FunFam" id="3.40.50.300:FF:000870">
    <property type="entry name" value="MutS protein homolog 4"/>
    <property type="match status" value="1"/>
</dbReference>
<dbReference type="Gene3D" id="3.40.50.300">
    <property type="entry name" value="P-loop containing nucleotide triphosphate hydrolases"/>
    <property type="match status" value="1"/>
</dbReference>
<dbReference type="OrthoDB" id="276261at2759"/>
<dbReference type="GO" id="GO:0140664">
    <property type="term" value="F:ATP-dependent DNA damage sensor activity"/>
    <property type="evidence" value="ECO:0007669"/>
    <property type="project" value="InterPro"/>
</dbReference>